<dbReference type="Proteomes" id="UP000663881">
    <property type="component" value="Unassembled WGS sequence"/>
</dbReference>
<comment type="catalytic activity">
    <reaction evidence="1">
        <text>Catalyzes the rearrangement of -S-S- bonds in proteins.</text>
        <dbReference type="EC" id="5.3.4.1"/>
    </reaction>
</comment>
<dbReference type="InterPro" id="IPR036249">
    <property type="entry name" value="Thioredoxin-like_sf"/>
</dbReference>
<dbReference type="AlphaFoldDB" id="A0A820Q9I9"/>
<evidence type="ECO:0000256" key="2">
    <source>
        <dbReference type="ARBA" id="ARBA00004319"/>
    </source>
</evidence>
<comment type="subcellular location">
    <subcellularLocation>
        <location evidence="2">Endoplasmic reticulum lumen</location>
    </subcellularLocation>
</comment>
<dbReference type="InterPro" id="IPR013766">
    <property type="entry name" value="Thioredoxin_domain"/>
</dbReference>
<dbReference type="PANTHER" id="PTHR18929">
    <property type="entry name" value="PROTEIN DISULFIDE ISOMERASE"/>
    <property type="match status" value="1"/>
</dbReference>
<feature type="non-terminal residue" evidence="9">
    <location>
        <position position="1"/>
    </location>
</feature>
<keyword evidence="5" id="KW-0256">Endoplasmic reticulum</keyword>
<dbReference type="GO" id="GO:0005788">
    <property type="term" value="C:endoplasmic reticulum lumen"/>
    <property type="evidence" value="ECO:0007669"/>
    <property type="project" value="UniProtKB-SubCell"/>
</dbReference>
<proteinExistence type="inferred from homology"/>
<protein>
    <recommendedName>
        <fullName evidence="4">protein disulfide-isomerase</fullName>
        <ecNumber evidence="4">5.3.4.1</ecNumber>
    </recommendedName>
</protein>
<dbReference type="PANTHER" id="PTHR18929:SF132">
    <property type="entry name" value="PROTEIN DISULFIDE-ISOMERASE A3"/>
    <property type="match status" value="1"/>
</dbReference>
<dbReference type="EMBL" id="CAJOAY010030133">
    <property type="protein sequence ID" value="CAF4417314.1"/>
    <property type="molecule type" value="Genomic_DNA"/>
</dbReference>
<evidence type="ECO:0000256" key="4">
    <source>
        <dbReference type="ARBA" id="ARBA00012723"/>
    </source>
</evidence>
<sequence length="113" mass="12864">GVDDVKKDGRYVLARGPADQKYKMTEDFSYEALEDFARKVAKGELEAYLKSQAVPEQTEDVKVIVGRNFDDIVNDETKDVLIEFYAPWCGHCKSLAPKYDELAKKLKKESNIV</sequence>
<dbReference type="GO" id="GO:0003756">
    <property type="term" value="F:protein disulfide isomerase activity"/>
    <property type="evidence" value="ECO:0007669"/>
    <property type="project" value="UniProtKB-EC"/>
</dbReference>
<keyword evidence="6" id="KW-0413">Isomerase</keyword>
<comment type="similarity">
    <text evidence="3">Belongs to the protein disulfide isomerase family.</text>
</comment>
<dbReference type="Pfam" id="PF00085">
    <property type="entry name" value="Thioredoxin"/>
    <property type="match status" value="1"/>
</dbReference>
<dbReference type="GO" id="GO:0006457">
    <property type="term" value="P:protein folding"/>
    <property type="evidence" value="ECO:0007669"/>
    <property type="project" value="TreeGrafter"/>
</dbReference>
<name>A0A820Q9I9_9BILA</name>
<feature type="non-terminal residue" evidence="9">
    <location>
        <position position="113"/>
    </location>
</feature>
<dbReference type="Gene3D" id="3.40.30.10">
    <property type="entry name" value="Glutaredoxin"/>
    <property type="match status" value="2"/>
</dbReference>
<evidence type="ECO:0000259" key="8">
    <source>
        <dbReference type="PROSITE" id="PS51352"/>
    </source>
</evidence>
<evidence type="ECO:0000256" key="6">
    <source>
        <dbReference type="ARBA" id="ARBA00023235"/>
    </source>
</evidence>
<evidence type="ECO:0000256" key="7">
    <source>
        <dbReference type="ARBA" id="ARBA00023284"/>
    </source>
</evidence>
<dbReference type="PROSITE" id="PS00194">
    <property type="entry name" value="THIOREDOXIN_1"/>
    <property type="match status" value="1"/>
</dbReference>
<dbReference type="SUPFAM" id="SSF52833">
    <property type="entry name" value="Thioredoxin-like"/>
    <property type="match status" value="1"/>
</dbReference>
<evidence type="ECO:0000313" key="10">
    <source>
        <dbReference type="Proteomes" id="UP000663881"/>
    </source>
</evidence>
<evidence type="ECO:0000256" key="5">
    <source>
        <dbReference type="ARBA" id="ARBA00022824"/>
    </source>
</evidence>
<dbReference type="GO" id="GO:0034976">
    <property type="term" value="P:response to endoplasmic reticulum stress"/>
    <property type="evidence" value="ECO:0007669"/>
    <property type="project" value="TreeGrafter"/>
</dbReference>
<dbReference type="EC" id="5.3.4.1" evidence="4"/>
<feature type="domain" description="Thioredoxin" evidence="8">
    <location>
        <begin position="48"/>
        <end position="113"/>
    </location>
</feature>
<keyword evidence="7" id="KW-0676">Redox-active center</keyword>
<evidence type="ECO:0000256" key="1">
    <source>
        <dbReference type="ARBA" id="ARBA00001182"/>
    </source>
</evidence>
<comment type="caution">
    <text evidence="9">The sequence shown here is derived from an EMBL/GenBank/DDBJ whole genome shotgun (WGS) entry which is preliminary data.</text>
</comment>
<dbReference type="InterPro" id="IPR017937">
    <property type="entry name" value="Thioredoxin_CS"/>
</dbReference>
<evidence type="ECO:0000313" key="9">
    <source>
        <dbReference type="EMBL" id="CAF4417314.1"/>
    </source>
</evidence>
<reference evidence="9" key="1">
    <citation type="submission" date="2021-02" db="EMBL/GenBank/DDBJ databases">
        <authorList>
            <person name="Nowell W R."/>
        </authorList>
    </citation>
    <scope>NUCLEOTIDE SEQUENCE</scope>
</reference>
<organism evidence="9 10">
    <name type="scientific">Adineta steineri</name>
    <dbReference type="NCBI Taxonomy" id="433720"/>
    <lineage>
        <taxon>Eukaryota</taxon>
        <taxon>Metazoa</taxon>
        <taxon>Spiralia</taxon>
        <taxon>Gnathifera</taxon>
        <taxon>Rotifera</taxon>
        <taxon>Eurotatoria</taxon>
        <taxon>Bdelloidea</taxon>
        <taxon>Adinetida</taxon>
        <taxon>Adinetidae</taxon>
        <taxon>Adineta</taxon>
    </lineage>
</organism>
<gene>
    <name evidence="9" type="ORF">OKA104_LOCUS52314</name>
</gene>
<accession>A0A820Q9I9</accession>
<evidence type="ECO:0000256" key="3">
    <source>
        <dbReference type="ARBA" id="ARBA00006347"/>
    </source>
</evidence>
<dbReference type="PROSITE" id="PS51352">
    <property type="entry name" value="THIOREDOXIN_2"/>
    <property type="match status" value="1"/>
</dbReference>